<sequence length="152" mass="17546">MEVKYGVYKVVGSKSELVIAYGEPHVPMRTRRKYAGKKAKIKAIEQLTGNVMDTHLSTSEINAYIGQYIFGTSQWAEYHRLFEYFASELEQVPEPVELKFLVIVEFDEAMCRPDDDRLIYMVKQALENNSIDIYRGLQNPIITFSIQAIDNK</sequence>
<gene>
    <name evidence="1" type="ORF">POZ22_20640</name>
</gene>
<accession>A0AAW6GHW4</accession>
<dbReference type="Proteomes" id="UP001214113">
    <property type="component" value="Unassembled WGS sequence"/>
</dbReference>
<evidence type="ECO:0000313" key="2">
    <source>
        <dbReference type="Proteomes" id="UP001214113"/>
    </source>
</evidence>
<dbReference type="RefSeq" id="WP_244058449.1">
    <property type="nucleotide sequence ID" value="NZ_BQNO01000002.1"/>
</dbReference>
<name>A0AAW6GHW4_BACUN</name>
<reference evidence="1" key="1">
    <citation type="submission" date="2022-10" db="EMBL/GenBank/DDBJ databases">
        <title>Human gut microbiome strain richness.</title>
        <authorList>
            <person name="Chen-Liaw A."/>
        </authorList>
    </citation>
    <scope>NUCLEOTIDE SEQUENCE</scope>
    <source>
        <strain evidence="1">BSD2780061687st1_G10_BSD2780061687b_171204</strain>
    </source>
</reference>
<protein>
    <submittedName>
        <fullName evidence="1">Uncharacterized protein</fullName>
    </submittedName>
</protein>
<proteinExistence type="predicted"/>
<dbReference type="AlphaFoldDB" id="A0AAW6GHW4"/>
<evidence type="ECO:0000313" key="1">
    <source>
        <dbReference type="EMBL" id="MDC1857159.1"/>
    </source>
</evidence>
<comment type="caution">
    <text evidence="1">The sequence shown here is derived from an EMBL/GenBank/DDBJ whole genome shotgun (WGS) entry which is preliminary data.</text>
</comment>
<dbReference type="EMBL" id="JAQNSB010000048">
    <property type="protein sequence ID" value="MDC1857159.1"/>
    <property type="molecule type" value="Genomic_DNA"/>
</dbReference>
<organism evidence="1 2">
    <name type="scientific">Bacteroides uniformis</name>
    <dbReference type="NCBI Taxonomy" id="820"/>
    <lineage>
        <taxon>Bacteria</taxon>
        <taxon>Pseudomonadati</taxon>
        <taxon>Bacteroidota</taxon>
        <taxon>Bacteroidia</taxon>
        <taxon>Bacteroidales</taxon>
        <taxon>Bacteroidaceae</taxon>
        <taxon>Bacteroides</taxon>
    </lineage>
</organism>